<dbReference type="Proteomes" id="UP001642540">
    <property type="component" value="Unassembled WGS sequence"/>
</dbReference>
<sequence>MALQILKETSQCNSSEVQVNKENNAESEFDSNSQIEDLKAQLEILNEKYFHLETNHEFLKDKFETVISSSVPAIQCEEILEQSKNLLEANQKLNKLNAGLLKVVKSGNFGKEGARGKVSKEAHKALNDLQKLSDELNIETKNSAKNLNRVEDFGKLHKKQLEEISLLVGCVDGHVGKAYESDEKLYRKEIEIDKLNGEILLLQNNLKSFYDEKEELQQIIQHCYRVNSQLKKDNVEINSKYEEKINNMTQQLKLKEAKLIEAQEKNEKLQKEMKNLEGTLVHAHKLDETVAQLQSRCEDLQQQTQDLRYLNRALMLEGRNSKCEQEQLKQKEADVIEAREKNEKLQEEKKNLEGILASERRQDETLAKLESRYDHLQQQNQDQLNRNQVLDEGRILVQRSQIRRLQKDPLRIQNINLMKDLEEANAEIIKLVDDTEQIKHMCITEIENPNHKLYQDQLKRNLDLECRISVLNSEIREFEAHPLQVQNEELKKNLKAADAKIIKLTTKIQQSKPKPEVKSLIKKFDNAKTKYQQCEERNKNLEQELANLRNVVLAAKLQQNLVSASKDSQMKNPSHLAGPRKEVMVAEELPYLRSGRKRKALQPLQSSLEMEQPLRKRVKRSSTIVPPVVLQRTDKTWAVTYTNMTLRQRKNVDQE</sequence>
<organism evidence="2 3">
    <name type="scientific">Orchesella dallaii</name>
    <dbReference type="NCBI Taxonomy" id="48710"/>
    <lineage>
        <taxon>Eukaryota</taxon>
        <taxon>Metazoa</taxon>
        <taxon>Ecdysozoa</taxon>
        <taxon>Arthropoda</taxon>
        <taxon>Hexapoda</taxon>
        <taxon>Collembola</taxon>
        <taxon>Entomobryomorpha</taxon>
        <taxon>Entomobryoidea</taxon>
        <taxon>Orchesellidae</taxon>
        <taxon>Orchesellinae</taxon>
        <taxon>Orchesella</taxon>
    </lineage>
</organism>
<protein>
    <submittedName>
        <fullName evidence="2">Uncharacterized protein</fullName>
    </submittedName>
</protein>
<dbReference type="Gene3D" id="1.20.5.170">
    <property type="match status" value="1"/>
</dbReference>
<comment type="caution">
    <text evidence="2">The sequence shown here is derived from an EMBL/GenBank/DDBJ whole genome shotgun (WGS) entry which is preliminary data.</text>
</comment>
<proteinExistence type="predicted"/>
<accession>A0ABP1RHU4</accession>
<gene>
    <name evidence="2" type="ORF">ODALV1_LOCUS22362</name>
</gene>
<feature type="coiled-coil region" evidence="1">
    <location>
        <begin position="35"/>
        <end position="142"/>
    </location>
</feature>
<keyword evidence="3" id="KW-1185">Reference proteome</keyword>
<evidence type="ECO:0000256" key="1">
    <source>
        <dbReference type="SAM" id="Coils"/>
    </source>
</evidence>
<evidence type="ECO:0000313" key="2">
    <source>
        <dbReference type="EMBL" id="CAL8128594.1"/>
    </source>
</evidence>
<reference evidence="2 3" key="1">
    <citation type="submission" date="2024-08" db="EMBL/GenBank/DDBJ databases">
        <authorList>
            <person name="Cucini C."/>
            <person name="Frati F."/>
        </authorList>
    </citation>
    <scope>NUCLEOTIDE SEQUENCE [LARGE SCALE GENOMIC DNA]</scope>
</reference>
<dbReference type="EMBL" id="CAXLJM020000075">
    <property type="protein sequence ID" value="CAL8128594.1"/>
    <property type="molecule type" value="Genomic_DNA"/>
</dbReference>
<feature type="coiled-coil region" evidence="1">
    <location>
        <begin position="487"/>
        <end position="558"/>
    </location>
</feature>
<keyword evidence="1" id="KW-0175">Coiled coil</keyword>
<evidence type="ECO:0000313" key="3">
    <source>
        <dbReference type="Proteomes" id="UP001642540"/>
    </source>
</evidence>
<name>A0ABP1RHU4_9HEXA</name>
<feature type="coiled-coil region" evidence="1">
    <location>
        <begin position="192"/>
        <end position="386"/>
    </location>
</feature>